<dbReference type="PANTHER" id="PTHR33204:SF18">
    <property type="entry name" value="TRANSCRIPTIONAL REGULATORY PROTEIN"/>
    <property type="match status" value="1"/>
</dbReference>
<dbReference type="SUPFAM" id="SSF46785">
    <property type="entry name" value="Winged helix' DNA-binding domain"/>
    <property type="match status" value="1"/>
</dbReference>
<dbReference type="InterPro" id="IPR002577">
    <property type="entry name" value="HTH_HxlR"/>
</dbReference>
<dbReference type="PANTHER" id="PTHR33204">
    <property type="entry name" value="TRANSCRIPTIONAL REGULATOR, MARR FAMILY"/>
    <property type="match status" value="1"/>
</dbReference>
<dbReference type="InterPro" id="IPR036388">
    <property type="entry name" value="WH-like_DNA-bd_sf"/>
</dbReference>
<dbReference type="GeneID" id="27137941"/>
<dbReference type="AlphaFoldDB" id="A0A7K4C4D2"/>
<evidence type="ECO:0000313" key="4">
    <source>
        <dbReference type="EMBL" id="NQS77280.1"/>
    </source>
</evidence>
<reference evidence="4" key="1">
    <citation type="submission" date="2020-05" db="EMBL/GenBank/DDBJ databases">
        <title>The first insight into the ecology of ammonia-tolerant syntrophic propionate oxidizing bacteria.</title>
        <authorList>
            <person name="Singh A."/>
            <person name="Schnurer A."/>
            <person name="Westerholm M."/>
        </authorList>
    </citation>
    <scope>NUCLEOTIDE SEQUENCE</scope>
    <source>
        <strain evidence="4">MAG54</strain>
    </source>
</reference>
<dbReference type="InterPro" id="IPR036390">
    <property type="entry name" value="WH_DNA-bd_sf"/>
</dbReference>
<evidence type="ECO:0000256" key="2">
    <source>
        <dbReference type="ARBA" id="ARBA00023125"/>
    </source>
</evidence>
<dbReference type="Pfam" id="PF01638">
    <property type="entry name" value="HxlR"/>
    <property type="match status" value="1"/>
</dbReference>
<organism evidence="4 5">
    <name type="scientific">Methanoculleus bourgensis</name>
    <dbReference type="NCBI Taxonomy" id="83986"/>
    <lineage>
        <taxon>Archaea</taxon>
        <taxon>Methanobacteriati</taxon>
        <taxon>Methanobacteriota</taxon>
        <taxon>Stenosarchaea group</taxon>
        <taxon>Methanomicrobia</taxon>
        <taxon>Methanomicrobiales</taxon>
        <taxon>Methanomicrobiaceae</taxon>
        <taxon>Methanoculleus</taxon>
    </lineage>
</organism>
<evidence type="ECO:0000313" key="5">
    <source>
        <dbReference type="Proteomes" id="UP000737555"/>
    </source>
</evidence>
<dbReference type="PROSITE" id="PS51118">
    <property type="entry name" value="HTH_HXLR"/>
    <property type="match status" value="1"/>
</dbReference>
<dbReference type="GO" id="GO:0003677">
    <property type="term" value="F:DNA binding"/>
    <property type="evidence" value="ECO:0007669"/>
    <property type="project" value="UniProtKB-KW"/>
</dbReference>
<dbReference type="EMBL" id="JABMJE010000007">
    <property type="protein sequence ID" value="NQS77280.1"/>
    <property type="molecule type" value="Genomic_DNA"/>
</dbReference>
<evidence type="ECO:0000256" key="3">
    <source>
        <dbReference type="ARBA" id="ARBA00023163"/>
    </source>
</evidence>
<accession>A0A7K4C4D2</accession>
<evidence type="ECO:0000256" key="1">
    <source>
        <dbReference type="ARBA" id="ARBA00023015"/>
    </source>
</evidence>
<keyword evidence="1" id="KW-0805">Transcription regulation</keyword>
<dbReference type="OrthoDB" id="10490at2157"/>
<proteinExistence type="predicted"/>
<protein>
    <submittedName>
        <fullName evidence="4">Helix-turn-helix transcriptional regulator</fullName>
    </submittedName>
</protein>
<dbReference type="Gene3D" id="1.10.10.10">
    <property type="entry name" value="Winged helix-like DNA-binding domain superfamily/Winged helix DNA-binding domain"/>
    <property type="match status" value="1"/>
</dbReference>
<dbReference type="Proteomes" id="UP000737555">
    <property type="component" value="Unassembled WGS sequence"/>
</dbReference>
<comment type="caution">
    <text evidence="4">The sequence shown here is derived from an EMBL/GenBank/DDBJ whole genome shotgun (WGS) entry which is preliminary data.</text>
</comment>
<dbReference type="RefSeq" id="WP_082864945.1">
    <property type="nucleotide sequence ID" value="NZ_DAIMMY010000009.1"/>
</dbReference>
<keyword evidence="2" id="KW-0238">DNA-binding</keyword>
<sequence>MGSYLHTAVGRPLQNVNQVNRIRHSLPGLTSRVLIMWLRELEEAGFIRAGIVRECPRVVEWELTEKGNDTIPILMSFLAFDTKWYADEVFEDSRARTLDEIYPSSPGCLEDHTPAL</sequence>
<name>A0A7K4C4D2_9EURY</name>
<gene>
    <name evidence="4" type="ORF">HQQ74_00955</name>
</gene>
<keyword evidence="3" id="KW-0804">Transcription</keyword>